<name>A0A5A7SGV0_9NOCA</name>
<dbReference type="AlphaFoldDB" id="A0A5A7SGV0"/>
<comment type="caution">
    <text evidence="1">The sequence shown here is derived from an EMBL/GenBank/DDBJ whole genome shotgun (WGS) entry which is preliminary data.</text>
</comment>
<reference evidence="1 2" key="1">
    <citation type="submission" date="2019-07" db="EMBL/GenBank/DDBJ databases">
        <title>Rhodococcus cavernicolus sp. nov., isolated from a cave.</title>
        <authorList>
            <person name="Lee S.D."/>
        </authorList>
    </citation>
    <scope>NUCLEOTIDE SEQUENCE [LARGE SCALE GENOMIC DNA]</scope>
    <source>
        <strain evidence="1 2">C1-24</strain>
    </source>
</reference>
<evidence type="ECO:0000313" key="1">
    <source>
        <dbReference type="EMBL" id="KAA0023937.1"/>
    </source>
</evidence>
<accession>A0A5A7SGV0</accession>
<dbReference type="RefSeq" id="WP_149429097.1">
    <property type="nucleotide sequence ID" value="NZ_VLNY01000002.1"/>
</dbReference>
<sequence length="63" mass="7414">MPRIAEAARSVAWWFTSVMGDHDYARYVAHMQVRHPDEPIPSEREYWRDRHAEAEANPASRCC</sequence>
<organism evidence="1 2">
    <name type="scientific">Antrihabitans cavernicola</name>
    <dbReference type="NCBI Taxonomy" id="2495913"/>
    <lineage>
        <taxon>Bacteria</taxon>
        <taxon>Bacillati</taxon>
        <taxon>Actinomycetota</taxon>
        <taxon>Actinomycetes</taxon>
        <taxon>Mycobacteriales</taxon>
        <taxon>Nocardiaceae</taxon>
        <taxon>Antrihabitans</taxon>
    </lineage>
</organism>
<dbReference type="EMBL" id="VLNY01000002">
    <property type="protein sequence ID" value="KAA0023937.1"/>
    <property type="molecule type" value="Genomic_DNA"/>
</dbReference>
<dbReference type="Proteomes" id="UP000322244">
    <property type="component" value="Unassembled WGS sequence"/>
</dbReference>
<proteinExistence type="predicted"/>
<dbReference type="Pfam" id="PF04328">
    <property type="entry name" value="Sel_put"/>
    <property type="match status" value="1"/>
</dbReference>
<protein>
    <submittedName>
        <fullName evidence="1">YbdD/YjiX family protein</fullName>
    </submittedName>
</protein>
<dbReference type="InterPro" id="IPR007423">
    <property type="entry name" value="Sel_put"/>
</dbReference>
<dbReference type="OrthoDB" id="3541280at2"/>
<keyword evidence="2" id="KW-1185">Reference proteome</keyword>
<evidence type="ECO:0000313" key="2">
    <source>
        <dbReference type="Proteomes" id="UP000322244"/>
    </source>
</evidence>
<gene>
    <name evidence="1" type="ORF">FOY51_04975</name>
</gene>